<dbReference type="PROSITE" id="PS51444">
    <property type="entry name" value="FH2"/>
    <property type="match status" value="1"/>
</dbReference>
<organism evidence="3">
    <name type="scientific">Aureoumbra lagunensis</name>
    <dbReference type="NCBI Taxonomy" id="44058"/>
    <lineage>
        <taxon>Eukaryota</taxon>
        <taxon>Sar</taxon>
        <taxon>Stramenopiles</taxon>
        <taxon>Ochrophyta</taxon>
        <taxon>Pelagophyceae</taxon>
        <taxon>Pelagomonadales</taxon>
        <taxon>Aureoumbra</taxon>
    </lineage>
</organism>
<feature type="region of interest" description="Disordered" evidence="1">
    <location>
        <begin position="426"/>
        <end position="507"/>
    </location>
</feature>
<feature type="compositionally biased region" description="Basic and acidic residues" evidence="1">
    <location>
        <begin position="487"/>
        <end position="501"/>
    </location>
</feature>
<dbReference type="AlphaFoldDB" id="A0A7S3JTB7"/>
<dbReference type="SMART" id="SM00498">
    <property type="entry name" value="FH2"/>
    <property type="match status" value="1"/>
</dbReference>
<dbReference type="Pfam" id="PF02181">
    <property type="entry name" value="FH2"/>
    <property type="match status" value="1"/>
</dbReference>
<protein>
    <recommendedName>
        <fullName evidence="2">FH2 domain-containing protein</fullName>
    </recommendedName>
</protein>
<dbReference type="EMBL" id="HBIJ01007208">
    <property type="protein sequence ID" value="CAE0364336.1"/>
    <property type="molecule type" value="Transcribed_RNA"/>
</dbReference>
<dbReference type="InterPro" id="IPR051425">
    <property type="entry name" value="Formin_Homology"/>
</dbReference>
<dbReference type="Gene3D" id="1.20.58.2220">
    <property type="entry name" value="Formin, FH2 domain"/>
    <property type="match status" value="1"/>
</dbReference>
<dbReference type="PANTHER" id="PTHR45725">
    <property type="entry name" value="FORMIN HOMOLOGY 2 FAMILY MEMBER"/>
    <property type="match status" value="1"/>
</dbReference>
<dbReference type="PANTHER" id="PTHR45725:SF1">
    <property type="entry name" value="DISHEVELLED ASSOCIATED ACTIVATOR OF MORPHOGENESIS, ISOFORM D"/>
    <property type="match status" value="1"/>
</dbReference>
<feature type="compositionally biased region" description="Low complexity" evidence="1">
    <location>
        <begin position="453"/>
        <end position="474"/>
    </location>
</feature>
<proteinExistence type="predicted"/>
<reference evidence="3" key="1">
    <citation type="submission" date="2021-01" db="EMBL/GenBank/DDBJ databases">
        <authorList>
            <person name="Corre E."/>
            <person name="Pelletier E."/>
            <person name="Niang G."/>
            <person name="Scheremetjew M."/>
            <person name="Finn R."/>
            <person name="Kale V."/>
            <person name="Holt S."/>
            <person name="Cochrane G."/>
            <person name="Meng A."/>
            <person name="Brown T."/>
            <person name="Cohen L."/>
        </authorList>
    </citation>
    <scope>NUCLEOTIDE SEQUENCE</scope>
    <source>
        <strain evidence="3">CCMP1510</strain>
    </source>
</reference>
<feature type="compositionally biased region" description="Basic and acidic residues" evidence="1">
    <location>
        <begin position="426"/>
        <end position="436"/>
    </location>
</feature>
<name>A0A7S3JTB7_9STRA</name>
<feature type="domain" description="FH2" evidence="2">
    <location>
        <begin position="1"/>
        <end position="436"/>
    </location>
</feature>
<dbReference type="InterPro" id="IPR042201">
    <property type="entry name" value="FH2_Formin_sf"/>
</dbReference>
<gene>
    <name evidence="3" type="ORF">ALAG00032_LOCUS5077</name>
</gene>
<evidence type="ECO:0000313" key="3">
    <source>
        <dbReference type="EMBL" id="CAE0364336.1"/>
    </source>
</evidence>
<dbReference type="InterPro" id="IPR015425">
    <property type="entry name" value="FH2_Formin"/>
</dbReference>
<accession>A0A7S3JTB7</accession>
<dbReference type="SUPFAM" id="SSF101447">
    <property type="entry name" value="Formin homology 2 domain (FH2 domain)"/>
    <property type="match status" value="1"/>
</dbReference>
<sequence length="507" mass="55514">MKADEIASTVWEALAKAAKIKPSSIDNKPVNPLMAAIQGAKSSGGGAPDTTTDPLISALEAGFCDPSVLKNKAGVKKAPKKKKVEKVLLLDAKRNQAVSIGLGRIKLAHDQVRKALISLDEKQLTDLADAGGVQKWLGLVPTEEEYNKVMDYCSGNGGIEFCVTEKLGPVECFFATVGNVPRLVQRLQAVLEMLTFEELLGDVLKNMHFVQEAERQLRAATAIDSKPGVLREFYTTALKIGNRMNLGNKARGDAVGFRPDTLPKLATVKYSSDPKKGTLINFIVEFIGATRADALVTQELSAIKNAVTVNLEQIDGDFARLDDAIKTNVEDELDKGSGTLADQFAKPFIAKIRPFALEARRRLKVCKEDLKKTRASVESVAELYGGQAKEGDSCPVQAFFTIWNNFVNDVDAARIHNKKLADKAAKEAQKKAAAEKKAKKKKEKEEKERQRKLAAQQEQQQQEQEENGGASSGAEAKKPPENNLFDHFAEQHDASPEEIAKKMMTRQ</sequence>
<evidence type="ECO:0000256" key="1">
    <source>
        <dbReference type="SAM" id="MobiDB-lite"/>
    </source>
</evidence>
<evidence type="ECO:0000259" key="2">
    <source>
        <dbReference type="PROSITE" id="PS51444"/>
    </source>
</evidence>